<dbReference type="Gene3D" id="3.40.630.30">
    <property type="match status" value="1"/>
</dbReference>
<protein>
    <recommendedName>
        <fullName evidence="5 9">L-2,4-diaminobutyric acid acetyltransferase</fullName>
        <shortName evidence="9">DABA acetyltransferase</shortName>
        <ecNumber evidence="4 9">2.3.1.178</ecNumber>
    </recommendedName>
</protein>
<evidence type="ECO:0000256" key="1">
    <source>
        <dbReference type="ARBA" id="ARBA00003741"/>
    </source>
</evidence>
<comment type="catalytic activity">
    <reaction evidence="8 9">
        <text>L-2,4-diaminobutanoate + acetyl-CoA = (2S)-4-acetamido-2-aminobutanoate + CoA + H(+)</text>
        <dbReference type="Rhea" id="RHEA:16901"/>
        <dbReference type="ChEBI" id="CHEBI:15378"/>
        <dbReference type="ChEBI" id="CHEBI:57287"/>
        <dbReference type="ChEBI" id="CHEBI:57288"/>
        <dbReference type="ChEBI" id="CHEBI:58761"/>
        <dbReference type="ChEBI" id="CHEBI:58929"/>
        <dbReference type="EC" id="2.3.1.178"/>
    </reaction>
</comment>
<feature type="region of interest" description="Disordered" evidence="10">
    <location>
        <begin position="1"/>
        <end position="23"/>
    </location>
</feature>
<keyword evidence="7 9" id="KW-0012">Acyltransferase</keyword>
<evidence type="ECO:0000313" key="13">
    <source>
        <dbReference type="Proteomes" id="UP001500443"/>
    </source>
</evidence>
<evidence type="ECO:0000256" key="2">
    <source>
        <dbReference type="ARBA" id="ARBA00004978"/>
    </source>
</evidence>
<sequence>MTAAQADLAGPPDKSRSAAADEAGVRLDTPRIEDGAAIWRIARDSGSLDLNSSYSYLLWCRDFADTSAVARDSDGAPVGFVTGYIRPVRPETLVVWQIAVDAAFRGRGLAGALLDGLTERALQDRGIRGLETTITPDNSASDQLFRSYARRHGAAVDRDVLFRGEHFPDGHEPELLYRIGPLAG</sequence>
<dbReference type="NCBIfam" id="TIGR02406">
    <property type="entry name" value="ectoine_EctA"/>
    <property type="match status" value="1"/>
</dbReference>
<dbReference type="Proteomes" id="UP001500443">
    <property type="component" value="Unassembled WGS sequence"/>
</dbReference>
<accession>A0ABP5KIA4</accession>
<dbReference type="PROSITE" id="PS51186">
    <property type="entry name" value="GNAT"/>
    <property type="match status" value="1"/>
</dbReference>
<comment type="caution">
    <text evidence="12">The sequence shown here is derived from an EMBL/GenBank/DDBJ whole genome shotgun (WGS) entry which is preliminary data.</text>
</comment>
<proteinExistence type="inferred from homology"/>
<evidence type="ECO:0000256" key="5">
    <source>
        <dbReference type="ARBA" id="ARBA00017935"/>
    </source>
</evidence>
<comment type="pathway">
    <text evidence="2 9">Amine and polyamine biosynthesis; ectoine biosynthesis; L-ectoine from L-aspartate 4-semialdehyde: step 2/3.</text>
</comment>
<organism evidence="12 13">
    <name type="scientific">Streptomyces synnematoformans</name>
    <dbReference type="NCBI Taxonomy" id="415721"/>
    <lineage>
        <taxon>Bacteria</taxon>
        <taxon>Bacillati</taxon>
        <taxon>Actinomycetota</taxon>
        <taxon>Actinomycetes</taxon>
        <taxon>Kitasatosporales</taxon>
        <taxon>Streptomycetaceae</taxon>
        <taxon>Streptomyces</taxon>
    </lineage>
</organism>
<dbReference type="EC" id="2.3.1.178" evidence="4 9"/>
<evidence type="ECO:0000256" key="8">
    <source>
        <dbReference type="ARBA" id="ARBA00048924"/>
    </source>
</evidence>
<name>A0ABP5KIA4_9ACTN</name>
<gene>
    <name evidence="9 12" type="primary">ectA</name>
    <name evidence="12" type="ORF">GCM10009802_41340</name>
</gene>
<feature type="domain" description="N-acetyltransferase" evidence="11">
    <location>
        <begin position="25"/>
        <end position="174"/>
    </location>
</feature>
<keyword evidence="13" id="KW-1185">Reference proteome</keyword>
<dbReference type="EMBL" id="BAAAPF010000148">
    <property type="protein sequence ID" value="GAA2132922.1"/>
    <property type="molecule type" value="Genomic_DNA"/>
</dbReference>
<dbReference type="Pfam" id="PF00583">
    <property type="entry name" value="Acetyltransf_1"/>
    <property type="match status" value="1"/>
</dbReference>
<dbReference type="InterPro" id="IPR000182">
    <property type="entry name" value="GNAT_dom"/>
</dbReference>
<evidence type="ECO:0000256" key="6">
    <source>
        <dbReference type="ARBA" id="ARBA00022679"/>
    </source>
</evidence>
<evidence type="ECO:0000256" key="10">
    <source>
        <dbReference type="SAM" id="MobiDB-lite"/>
    </source>
</evidence>
<evidence type="ECO:0000256" key="7">
    <source>
        <dbReference type="ARBA" id="ARBA00023315"/>
    </source>
</evidence>
<evidence type="ECO:0000256" key="3">
    <source>
        <dbReference type="ARBA" id="ARBA00010712"/>
    </source>
</evidence>
<dbReference type="SUPFAM" id="SSF55729">
    <property type="entry name" value="Acyl-CoA N-acyltransferases (Nat)"/>
    <property type="match status" value="1"/>
</dbReference>
<keyword evidence="6 9" id="KW-0808">Transferase</keyword>
<dbReference type="InterPro" id="IPR012772">
    <property type="entry name" value="Ectoine_EctA"/>
</dbReference>
<dbReference type="CDD" id="cd04301">
    <property type="entry name" value="NAT_SF"/>
    <property type="match status" value="1"/>
</dbReference>
<comment type="function">
    <text evidence="1 9">Catalyzes the acetylation of L-2,4-diaminobutyrate (DABA) to gamma-N-acetyl-alpha,gamma-diaminobutyric acid (ADABA) with acetyl coenzyme A.</text>
</comment>
<dbReference type="InterPro" id="IPR016181">
    <property type="entry name" value="Acyl_CoA_acyltransferase"/>
</dbReference>
<comment type="similarity">
    <text evidence="3 9">Belongs to the acetyltransferase family. EctA subfamily.</text>
</comment>
<evidence type="ECO:0000259" key="11">
    <source>
        <dbReference type="PROSITE" id="PS51186"/>
    </source>
</evidence>
<evidence type="ECO:0000313" key="12">
    <source>
        <dbReference type="EMBL" id="GAA2132922.1"/>
    </source>
</evidence>
<dbReference type="RefSeq" id="WP_078627567.1">
    <property type="nucleotide sequence ID" value="NZ_BAAAPF010000148.1"/>
</dbReference>
<evidence type="ECO:0000256" key="4">
    <source>
        <dbReference type="ARBA" id="ARBA00012355"/>
    </source>
</evidence>
<evidence type="ECO:0000256" key="9">
    <source>
        <dbReference type="RuleBase" id="RU365045"/>
    </source>
</evidence>
<reference evidence="13" key="1">
    <citation type="journal article" date="2019" name="Int. J. Syst. Evol. Microbiol.">
        <title>The Global Catalogue of Microorganisms (GCM) 10K type strain sequencing project: providing services to taxonomists for standard genome sequencing and annotation.</title>
        <authorList>
            <consortium name="The Broad Institute Genomics Platform"/>
            <consortium name="The Broad Institute Genome Sequencing Center for Infectious Disease"/>
            <person name="Wu L."/>
            <person name="Ma J."/>
        </authorList>
    </citation>
    <scope>NUCLEOTIDE SEQUENCE [LARGE SCALE GENOMIC DNA]</scope>
    <source>
        <strain evidence="13">JCM 15481</strain>
    </source>
</reference>